<protein>
    <submittedName>
        <fullName evidence="7">G domain-containing protein</fullName>
    </submittedName>
</protein>
<dbReference type="WBParaSite" id="PSAMB.scaffold93size81355.g1691.t1">
    <property type="protein sequence ID" value="PSAMB.scaffold93size81355.g1691.t1"/>
    <property type="gene ID" value="PSAMB.scaffold93size81355.g1691"/>
</dbReference>
<name>A0A914XNS0_9BILA</name>
<evidence type="ECO:0000256" key="2">
    <source>
        <dbReference type="SAM" id="MobiDB-lite"/>
    </source>
</evidence>
<dbReference type="SUPFAM" id="SSF52540">
    <property type="entry name" value="P-loop containing nucleoside triphosphate hydrolases"/>
    <property type="match status" value="1"/>
</dbReference>
<evidence type="ECO:0000259" key="5">
    <source>
        <dbReference type="Pfam" id="PF26633"/>
    </source>
</evidence>
<dbReference type="InterPro" id="IPR027417">
    <property type="entry name" value="P-loop_NTPase"/>
</dbReference>
<reference evidence="7" key="1">
    <citation type="submission" date="2022-11" db="UniProtKB">
        <authorList>
            <consortium name="WormBaseParasite"/>
        </authorList>
    </citation>
    <scope>IDENTIFICATION</scope>
</reference>
<sequence>MHNVHVKVCVTPTAQQKSAVLKIPTDTNADDLIAAALDKFGWSLNNYTVQDLQRFDKDLNDYIDIEEPYSNILVENLQKFQIVLIQLPLQSDGRFAVNLSRSGSFTDPTSVYIPATKSVSDLISMAIKEAGWDQHDLSVIAIKYYAKEFEEYADLDQPYPELDVAIFSDTYSIEFSEAKEQHVQSPVNVQPLSKNEPPPEPPQQPQPPPSPVSNGNGLQEIAPSKEMIWSPIGTGLPGSGQDGSTIYRQALGRIAHIGELYDARTDTFCGRGLFVSKLPTDSITKTDTPRTVTDFVLTDSINDKFNKLDVQAELKVSMLCGLVNASGHGKYLSSTKSSNKESSATLVCRMTTVHEAMEINSVLKLISADAITNTPNATHVVIGIQWGAMATATVSCAMKENEDQKQLEGELKIKLQCIKAAAAGAGNYQDETSTRSRDFHLEFFVDALPNGDDLPTTVEQAILFMKRIPTLIANANDGRGTPISYTLFPLSPLQNVIASIAHADRLIRRVEDCAIDDIVRVFDEMEKTLCQLNDWCTDFNNHTYCIADDDINNIRERLQLVRQKLTAIRTDLHDTIINIRYGRTDTKAIYQIIQAYDSSLATRGAVNQFLDTLQGLKEKIAYAEYLIQHQTHYVGKGDSFTAKRTSAGCGECYVFFCDYQDSDNLAKNRDYFGMLVKDKELPCYFVDAEVCPGIAAREGVPAKNRICHFSNESYINIDLLADYIEEQSKCVMKCRNGFDFSTKKPNKRIDLELRCPQSVNGKKCDKIDREWSCVDCRQPVQYGFDQKFYCDCGSAPITAFAFRCNDKNHGGLFSSFPDGQIELLVKEIRPSKEVNILILGETGVGKSTWINGFANYLTFKTLDEAQQSAQVCLIPSQFSISDSNYKQKTIQVGESKNESNEVGASCTQEPLAHVFSIGKKLIRLIDTPGIGDTRGSEQDNKNFAAILRYISHFKEIHGICILLKPNNAKLNLVFKYCINELLTHLHKTAAVNIAFCFTNARSTFYRPGDTLPPLTKFLENLQKNQSVEISLGKETVYCMDNEAFRFLCCLHAGENFSGEECKNYAESWNVSERETQRLLEHFEQLPPHEVGNTISLNEARHLILTLTKPLADISSNIQLNIQAIAAEKEKVEKLDSKDAQLAKNLQIPHIALKPVPLGHPRTVCTDAKCTNTKPIPNTTARQVEYKTICHDHCYLDNVTPEQVPNPSLQKCNAFGSNLKCKMCGCSWDLHMHITFSQESVTEMIEDEEVKKAINENKGAKTAQNLHIEKLKKRGEEYKAEQKKIDEICAKFGAFLKRHAILPYNDAIEDYLKLNISEAERLDPLSPNKDDIKRLKDQLKQYQEQKRVLDESMRQDPRKEVKLEDIKVMQKELLNLPLTGKDIQDLFDATVTGQQTNFRYTEQYYDQTQYRPKKKYPVPVTYQQIVYNDTQDHKGKSRLQKVLGFVGWN</sequence>
<evidence type="ECO:0000313" key="7">
    <source>
        <dbReference type="WBParaSite" id="PSAMB.scaffold93size81355.g1691.t1"/>
    </source>
</evidence>
<accession>A0A914XNS0</accession>
<dbReference type="InterPro" id="IPR058519">
    <property type="entry name" value="DUF8206"/>
</dbReference>
<keyword evidence="1" id="KW-0175">Coiled coil</keyword>
<feature type="domain" description="DUF8206" evidence="5">
    <location>
        <begin position="1157"/>
        <end position="1235"/>
    </location>
</feature>
<proteinExistence type="predicted"/>
<organism evidence="6 7">
    <name type="scientific">Plectus sambesii</name>
    <dbReference type="NCBI Taxonomy" id="2011161"/>
    <lineage>
        <taxon>Eukaryota</taxon>
        <taxon>Metazoa</taxon>
        <taxon>Ecdysozoa</taxon>
        <taxon>Nematoda</taxon>
        <taxon>Chromadorea</taxon>
        <taxon>Plectida</taxon>
        <taxon>Plectina</taxon>
        <taxon>Plectoidea</taxon>
        <taxon>Plectidae</taxon>
        <taxon>Plectus</taxon>
    </lineage>
</organism>
<feature type="domain" description="SNTX MACPF/CDC-like" evidence="3">
    <location>
        <begin position="246"/>
        <end position="498"/>
    </location>
</feature>
<evidence type="ECO:0000256" key="1">
    <source>
        <dbReference type="SAM" id="Coils"/>
    </source>
</evidence>
<evidence type="ECO:0000313" key="6">
    <source>
        <dbReference type="Proteomes" id="UP000887566"/>
    </source>
</evidence>
<feature type="domain" description="DUF7656" evidence="4">
    <location>
        <begin position="626"/>
        <end position="723"/>
    </location>
</feature>
<dbReference type="Pfam" id="PF26633">
    <property type="entry name" value="DUF8206"/>
    <property type="match status" value="1"/>
</dbReference>
<dbReference type="Pfam" id="PF24676">
    <property type="entry name" value="DUF7656"/>
    <property type="match status" value="1"/>
</dbReference>
<evidence type="ECO:0000259" key="3">
    <source>
        <dbReference type="Pfam" id="PF24674"/>
    </source>
</evidence>
<evidence type="ECO:0000259" key="4">
    <source>
        <dbReference type="Pfam" id="PF24676"/>
    </source>
</evidence>
<dbReference type="Pfam" id="PF24674">
    <property type="entry name" value="MACPF_SNTX"/>
    <property type="match status" value="1"/>
</dbReference>
<feature type="compositionally biased region" description="Polar residues" evidence="2">
    <location>
        <begin position="183"/>
        <end position="193"/>
    </location>
</feature>
<feature type="region of interest" description="Disordered" evidence="2">
    <location>
        <begin position="182"/>
        <end position="218"/>
    </location>
</feature>
<dbReference type="Proteomes" id="UP000887566">
    <property type="component" value="Unplaced"/>
</dbReference>
<feature type="compositionally biased region" description="Pro residues" evidence="2">
    <location>
        <begin position="196"/>
        <end position="211"/>
    </location>
</feature>
<keyword evidence="6" id="KW-1185">Reference proteome</keyword>
<dbReference type="Gene3D" id="3.40.50.300">
    <property type="entry name" value="P-loop containing nucleotide triphosphate hydrolases"/>
    <property type="match status" value="1"/>
</dbReference>
<dbReference type="InterPro" id="IPR056073">
    <property type="entry name" value="DUF7656"/>
</dbReference>
<dbReference type="InterPro" id="IPR056072">
    <property type="entry name" value="SNTX_MACPF/CDC-like_dom"/>
</dbReference>
<dbReference type="PANTHER" id="PTHR32046:SF11">
    <property type="entry name" value="IMMUNE-ASSOCIATED NUCLEOTIDE-BINDING PROTEIN 10-LIKE"/>
    <property type="match status" value="1"/>
</dbReference>
<dbReference type="PANTHER" id="PTHR32046">
    <property type="entry name" value="G DOMAIN-CONTAINING PROTEIN"/>
    <property type="match status" value="1"/>
</dbReference>
<feature type="coiled-coil region" evidence="1">
    <location>
        <begin position="1324"/>
        <end position="1354"/>
    </location>
</feature>